<dbReference type="InterPro" id="IPR036271">
    <property type="entry name" value="Tet_transcr_reg_TetR-rel_C_sf"/>
</dbReference>
<evidence type="ECO:0000313" key="4">
    <source>
        <dbReference type="EMBL" id="MFC4244636.1"/>
    </source>
</evidence>
<dbReference type="PROSITE" id="PS50977">
    <property type="entry name" value="HTH_TETR_2"/>
    <property type="match status" value="1"/>
</dbReference>
<protein>
    <submittedName>
        <fullName evidence="4">TetR/AcrR family transcriptional regulator</fullName>
    </submittedName>
</protein>
<comment type="caution">
    <text evidence="4">The sequence shown here is derived from an EMBL/GenBank/DDBJ whole genome shotgun (WGS) entry which is preliminary data.</text>
</comment>
<evidence type="ECO:0000259" key="3">
    <source>
        <dbReference type="PROSITE" id="PS50977"/>
    </source>
</evidence>
<dbReference type="Pfam" id="PF17920">
    <property type="entry name" value="TetR_C_16"/>
    <property type="match status" value="1"/>
</dbReference>
<dbReference type="SUPFAM" id="SSF48498">
    <property type="entry name" value="Tetracyclin repressor-like, C-terminal domain"/>
    <property type="match status" value="1"/>
</dbReference>
<dbReference type="PANTHER" id="PTHR30055">
    <property type="entry name" value="HTH-TYPE TRANSCRIPTIONAL REGULATOR RUTR"/>
    <property type="match status" value="1"/>
</dbReference>
<sequence length="166" mass="17993">MTAERILEAAQTEFGLRGKDGATIRAVARRAGVDPSLVLQHYGSKEALFSAAIQPTVELTADDVPAHLSEVLKVRLRELPAPTRALMSSMLTSTDAAGFMREYLEERARGLASRMTGEDSELRAAIIVSSILGVTVARHFLNLESFKGVDDDQIEALVDAWLAPLT</sequence>
<accession>A0ABV8Q8I4</accession>
<dbReference type="InterPro" id="IPR050109">
    <property type="entry name" value="HTH-type_TetR-like_transc_reg"/>
</dbReference>
<feature type="domain" description="HTH tetR-type" evidence="3">
    <location>
        <begin position="1"/>
        <end position="60"/>
    </location>
</feature>
<evidence type="ECO:0000313" key="5">
    <source>
        <dbReference type="Proteomes" id="UP001595900"/>
    </source>
</evidence>
<dbReference type="Gene3D" id="1.10.357.10">
    <property type="entry name" value="Tetracycline Repressor, domain 2"/>
    <property type="match status" value="1"/>
</dbReference>
<dbReference type="SUPFAM" id="SSF46689">
    <property type="entry name" value="Homeodomain-like"/>
    <property type="match status" value="1"/>
</dbReference>
<name>A0ABV8Q8I4_9MICO</name>
<dbReference type="Pfam" id="PF00440">
    <property type="entry name" value="TetR_N"/>
    <property type="match status" value="1"/>
</dbReference>
<dbReference type="InterPro" id="IPR009057">
    <property type="entry name" value="Homeodomain-like_sf"/>
</dbReference>
<dbReference type="Proteomes" id="UP001595900">
    <property type="component" value="Unassembled WGS sequence"/>
</dbReference>
<dbReference type="Gene3D" id="1.10.10.60">
    <property type="entry name" value="Homeodomain-like"/>
    <property type="match status" value="1"/>
</dbReference>
<dbReference type="InterPro" id="IPR041678">
    <property type="entry name" value="TetR_C_16"/>
</dbReference>
<feature type="DNA-binding region" description="H-T-H motif" evidence="2">
    <location>
        <begin position="23"/>
        <end position="42"/>
    </location>
</feature>
<dbReference type="EMBL" id="JBHSCN010000006">
    <property type="protein sequence ID" value="MFC4244636.1"/>
    <property type="molecule type" value="Genomic_DNA"/>
</dbReference>
<evidence type="ECO:0000256" key="2">
    <source>
        <dbReference type="PROSITE-ProRule" id="PRU00335"/>
    </source>
</evidence>
<dbReference type="PRINTS" id="PR00455">
    <property type="entry name" value="HTHTETR"/>
</dbReference>
<reference evidence="5" key="1">
    <citation type="journal article" date="2019" name="Int. J. Syst. Evol. Microbiol.">
        <title>The Global Catalogue of Microorganisms (GCM) 10K type strain sequencing project: providing services to taxonomists for standard genome sequencing and annotation.</title>
        <authorList>
            <consortium name="The Broad Institute Genomics Platform"/>
            <consortium name="The Broad Institute Genome Sequencing Center for Infectious Disease"/>
            <person name="Wu L."/>
            <person name="Ma J."/>
        </authorList>
    </citation>
    <scope>NUCLEOTIDE SEQUENCE [LARGE SCALE GENOMIC DNA]</scope>
    <source>
        <strain evidence="5">CGMCC 1.10363</strain>
    </source>
</reference>
<evidence type="ECO:0000256" key="1">
    <source>
        <dbReference type="ARBA" id="ARBA00023125"/>
    </source>
</evidence>
<organism evidence="4 5">
    <name type="scientific">Gryllotalpicola reticulitermitis</name>
    <dbReference type="NCBI Taxonomy" id="1184153"/>
    <lineage>
        <taxon>Bacteria</taxon>
        <taxon>Bacillati</taxon>
        <taxon>Actinomycetota</taxon>
        <taxon>Actinomycetes</taxon>
        <taxon>Micrococcales</taxon>
        <taxon>Microbacteriaceae</taxon>
        <taxon>Gryllotalpicola</taxon>
    </lineage>
</organism>
<gene>
    <name evidence="4" type="ORF">ACFOYW_14775</name>
</gene>
<keyword evidence="5" id="KW-1185">Reference proteome</keyword>
<keyword evidence="1 2" id="KW-0238">DNA-binding</keyword>
<dbReference type="RefSeq" id="WP_390230476.1">
    <property type="nucleotide sequence ID" value="NZ_JBHSCN010000006.1"/>
</dbReference>
<proteinExistence type="predicted"/>
<dbReference type="PANTHER" id="PTHR30055:SF235">
    <property type="entry name" value="TRANSCRIPTIONAL REGULATORY PROTEIN"/>
    <property type="match status" value="1"/>
</dbReference>
<dbReference type="InterPro" id="IPR001647">
    <property type="entry name" value="HTH_TetR"/>
</dbReference>